<accession>A0A699I6A8</accession>
<evidence type="ECO:0000256" key="1">
    <source>
        <dbReference type="SAM" id="Coils"/>
    </source>
</evidence>
<dbReference type="AlphaFoldDB" id="A0A699I6A8"/>
<proteinExistence type="predicted"/>
<gene>
    <name evidence="2" type="ORF">Tci_490886</name>
</gene>
<dbReference type="EMBL" id="BKCJ010250402">
    <property type="protein sequence ID" value="GEZ18913.1"/>
    <property type="molecule type" value="Genomic_DNA"/>
</dbReference>
<name>A0A699I6A8_TANCI</name>
<feature type="coiled-coil region" evidence="1">
    <location>
        <begin position="103"/>
        <end position="130"/>
    </location>
</feature>
<protein>
    <submittedName>
        <fullName evidence="2">Uncharacterized protein</fullName>
    </submittedName>
</protein>
<keyword evidence="1" id="KW-0175">Coiled coil</keyword>
<reference evidence="2" key="1">
    <citation type="journal article" date="2019" name="Sci. Rep.">
        <title>Draft genome of Tanacetum cinerariifolium, the natural source of mosquito coil.</title>
        <authorList>
            <person name="Yamashiro T."/>
            <person name="Shiraishi A."/>
            <person name="Satake H."/>
            <person name="Nakayama K."/>
        </authorList>
    </citation>
    <scope>NUCLEOTIDE SEQUENCE</scope>
</reference>
<evidence type="ECO:0000313" key="2">
    <source>
        <dbReference type="EMBL" id="GEZ18913.1"/>
    </source>
</evidence>
<organism evidence="2">
    <name type="scientific">Tanacetum cinerariifolium</name>
    <name type="common">Dalmatian daisy</name>
    <name type="synonym">Chrysanthemum cinerariifolium</name>
    <dbReference type="NCBI Taxonomy" id="118510"/>
    <lineage>
        <taxon>Eukaryota</taxon>
        <taxon>Viridiplantae</taxon>
        <taxon>Streptophyta</taxon>
        <taxon>Embryophyta</taxon>
        <taxon>Tracheophyta</taxon>
        <taxon>Spermatophyta</taxon>
        <taxon>Magnoliopsida</taxon>
        <taxon>eudicotyledons</taxon>
        <taxon>Gunneridae</taxon>
        <taxon>Pentapetalae</taxon>
        <taxon>asterids</taxon>
        <taxon>campanulids</taxon>
        <taxon>Asterales</taxon>
        <taxon>Asteraceae</taxon>
        <taxon>Asteroideae</taxon>
        <taxon>Anthemideae</taxon>
        <taxon>Anthemidinae</taxon>
        <taxon>Tanacetum</taxon>
    </lineage>
</organism>
<comment type="caution">
    <text evidence="2">The sequence shown here is derived from an EMBL/GenBank/DDBJ whole genome shotgun (WGS) entry which is preliminary data.</text>
</comment>
<sequence length="158" mass="17835">MTESPLMDLGFVVPIFSSGDDLIACLNKEMAFVIAVASLRFSSTNNQLRTSLNIRNQATIQDGRVTTDDLDTYDSDCDDVSNAKAVLMANIFNYGSDVILEEKANKEHNNESLTAELERYKERVKTFEQRLNIDLSSREKIIDSQMDDMVKEKLAVKE</sequence>